<evidence type="ECO:0000313" key="2">
    <source>
        <dbReference type="EMBL" id="HIS70477.1"/>
    </source>
</evidence>
<feature type="signal peptide" evidence="1">
    <location>
        <begin position="1"/>
        <end position="20"/>
    </location>
</feature>
<reference evidence="2" key="2">
    <citation type="journal article" date="2021" name="PeerJ">
        <title>Extensive microbial diversity within the chicken gut microbiome revealed by metagenomics and culture.</title>
        <authorList>
            <person name="Gilroy R."/>
            <person name="Ravi A."/>
            <person name="Getino M."/>
            <person name="Pursley I."/>
            <person name="Horton D.L."/>
            <person name="Alikhan N.F."/>
            <person name="Baker D."/>
            <person name="Gharbi K."/>
            <person name="Hall N."/>
            <person name="Watson M."/>
            <person name="Adriaenssens E.M."/>
            <person name="Foster-Nyarko E."/>
            <person name="Jarju S."/>
            <person name="Secka A."/>
            <person name="Antonio M."/>
            <person name="Oren A."/>
            <person name="Chaudhuri R.R."/>
            <person name="La Ragione R."/>
            <person name="Hildebrand F."/>
            <person name="Pallen M.J."/>
        </authorList>
    </citation>
    <scope>NUCLEOTIDE SEQUENCE</scope>
    <source>
        <strain evidence="2">ChiGjej3B3-5194</strain>
    </source>
</reference>
<organism evidence="2 3">
    <name type="scientific">Candidatus Enterousia intestinigallinarum</name>
    <dbReference type="NCBI Taxonomy" id="2840790"/>
    <lineage>
        <taxon>Bacteria</taxon>
        <taxon>Pseudomonadati</taxon>
        <taxon>Pseudomonadota</taxon>
        <taxon>Alphaproteobacteria</taxon>
        <taxon>Candidatus Enterousia</taxon>
    </lineage>
</organism>
<accession>A0A9D1FF43</accession>
<dbReference type="AlphaFoldDB" id="A0A9D1FF43"/>
<proteinExistence type="predicted"/>
<comment type="caution">
    <text evidence="2">The sequence shown here is derived from an EMBL/GenBank/DDBJ whole genome shotgun (WGS) entry which is preliminary data.</text>
</comment>
<protein>
    <submittedName>
        <fullName evidence="2">Uncharacterized protein</fullName>
    </submittedName>
</protein>
<name>A0A9D1FF43_9PROT</name>
<reference evidence="2" key="1">
    <citation type="submission" date="2020-10" db="EMBL/GenBank/DDBJ databases">
        <authorList>
            <person name="Gilroy R."/>
        </authorList>
    </citation>
    <scope>NUCLEOTIDE SEQUENCE</scope>
    <source>
        <strain evidence="2">ChiGjej3B3-5194</strain>
    </source>
</reference>
<sequence length="219" mass="23414">MYKYMNKFFCMIAAAITSYAVNMVYVLDNALGITVTCPSVRTTSVSYNTATCKSGSWWRPDLPYGKCGSGNEWEKHCASYGRAGWSCIGSVYSGEPATGWCTCSSTYIGYTTPNAIPVTGACGTQYWCGSGSTGTVKTVECNTGPFSAGYQAASGGLRQTLYCACCPKSPVDGEIGQGSYMVYANYDATSSAGCYVVGEFSDDTGLFEYTDDNRCYYAS</sequence>
<keyword evidence="1" id="KW-0732">Signal</keyword>
<evidence type="ECO:0000313" key="3">
    <source>
        <dbReference type="Proteomes" id="UP000886742"/>
    </source>
</evidence>
<gene>
    <name evidence="2" type="ORF">IAD02_00610</name>
</gene>
<feature type="chain" id="PRO_5039263541" evidence="1">
    <location>
        <begin position="21"/>
        <end position="219"/>
    </location>
</feature>
<dbReference type="Proteomes" id="UP000886742">
    <property type="component" value="Unassembled WGS sequence"/>
</dbReference>
<dbReference type="EMBL" id="DVJI01000003">
    <property type="protein sequence ID" value="HIS70477.1"/>
    <property type="molecule type" value="Genomic_DNA"/>
</dbReference>
<evidence type="ECO:0000256" key="1">
    <source>
        <dbReference type="SAM" id="SignalP"/>
    </source>
</evidence>